<sequence length="42" mass="4523">MPQFLLTPDLKVASGKWGEYTKAVSCLLSPSPTNKLFAANPT</sequence>
<dbReference type="EMBL" id="CAII01000150">
    <property type="protein sequence ID" value="CCH96596.1"/>
    <property type="molecule type" value="Genomic_DNA"/>
</dbReference>
<dbReference type="AlphaFoldDB" id="I4FLS1"/>
<protein>
    <submittedName>
        <fullName evidence="1">Uncharacterized protein</fullName>
    </submittedName>
</protein>
<dbReference type="HOGENOM" id="CLU_3254086_0_0_3"/>
<accession>I4FLS1</accession>
<evidence type="ECO:0000313" key="2">
    <source>
        <dbReference type="Proteomes" id="UP000003172"/>
    </source>
</evidence>
<organism evidence="1 2">
    <name type="scientific">Microcystis aeruginosa PCC 9717</name>
    <dbReference type="NCBI Taxonomy" id="1160286"/>
    <lineage>
        <taxon>Bacteria</taxon>
        <taxon>Bacillati</taxon>
        <taxon>Cyanobacteriota</taxon>
        <taxon>Cyanophyceae</taxon>
        <taxon>Oscillatoriophycideae</taxon>
        <taxon>Chroococcales</taxon>
        <taxon>Microcystaceae</taxon>
        <taxon>Microcystis</taxon>
    </lineage>
</organism>
<name>I4FLS1_MICAE</name>
<dbReference type="Proteomes" id="UP000003172">
    <property type="component" value="Unassembled WGS sequence"/>
</dbReference>
<evidence type="ECO:0000313" key="1">
    <source>
        <dbReference type="EMBL" id="CCH96596.1"/>
    </source>
</evidence>
<comment type="caution">
    <text evidence="1">The sequence shown here is derived from an EMBL/GenBank/DDBJ whole genome shotgun (WGS) entry which is preliminary data.</text>
</comment>
<proteinExistence type="predicted"/>
<reference evidence="1 2" key="1">
    <citation type="submission" date="2012-04" db="EMBL/GenBank/DDBJ databases">
        <authorList>
            <person name="Genoscope - CEA"/>
        </authorList>
    </citation>
    <scope>NUCLEOTIDE SEQUENCE [LARGE SCALE GENOMIC DNA]</scope>
    <source>
        <strain evidence="1 2">9717</strain>
    </source>
</reference>
<gene>
    <name evidence="1" type="ORF">MICAB_2330003</name>
</gene>